<dbReference type="InterPro" id="IPR036770">
    <property type="entry name" value="Ankyrin_rpt-contain_sf"/>
</dbReference>
<protein>
    <recommendedName>
        <fullName evidence="3">Ankyrin repeat-containing protein</fullName>
    </recommendedName>
</protein>
<keyword evidence="2" id="KW-1185">Reference proteome</keyword>
<gene>
    <name evidence="1" type="ORF">DFA_10938</name>
</gene>
<proteinExistence type="predicted"/>
<dbReference type="GeneID" id="14866614"/>
<dbReference type="Gene3D" id="1.25.40.20">
    <property type="entry name" value="Ankyrin repeat-containing domain"/>
    <property type="match status" value="1"/>
</dbReference>
<dbReference type="Proteomes" id="UP000007797">
    <property type="component" value="Unassembled WGS sequence"/>
</dbReference>
<accession>F4QBU2</accession>
<dbReference type="SUPFAM" id="SSF140860">
    <property type="entry name" value="Pseudo ankyrin repeat-like"/>
    <property type="match status" value="1"/>
</dbReference>
<dbReference type="AlphaFoldDB" id="F4QBU2"/>
<evidence type="ECO:0000313" key="1">
    <source>
        <dbReference type="EMBL" id="EGG14680.1"/>
    </source>
</evidence>
<organism evidence="1 2">
    <name type="scientific">Cavenderia fasciculata</name>
    <name type="common">Slime mold</name>
    <name type="synonym">Dictyostelium fasciculatum</name>
    <dbReference type="NCBI Taxonomy" id="261658"/>
    <lineage>
        <taxon>Eukaryota</taxon>
        <taxon>Amoebozoa</taxon>
        <taxon>Evosea</taxon>
        <taxon>Eumycetozoa</taxon>
        <taxon>Dictyostelia</taxon>
        <taxon>Acytosteliales</taxon>
        <taxon>Cavenderiaceae</taxon>
        <taxon>Cavenderia</taxon>
    </lineage>
</organism>
<sequence>MTSSSLEVLLLPSTPTRLFLIIFKNVVLRDRLFYFVKWIHRCCRMDVNTKVYTQNVRRGQCIPITFKMDGRCDPKQPFNYFLNPMSGRQLNAITNHELLVQYNRPDLLSRIPSLEIKYYHWAPAIRSGCHPDILKIYAQQSNPSLKDVPLGLLKSNFYFHYKDNLQKVIGLIDVVFILQEKNKSTPLAFEYSSKFFKLLFKHSILCQTIINHFNQIYNIDNNNNSSSNNDQQQFIILRVLELIKQYKTITINWKDVMFKAIKSSNVLVIDFIVSSCNTPLTSAHLNYAIWNGNVGMIEYLLSLGVQPNQYTLHSALNPKSLSNNDSSSNEIVAALDIISLVLERLIYKSKWVVEGIHPKLQSIKLLDQLVASDEKVTLQPLGDKKPLFSRLFGSLIFSKDKELLEHFINQHSSHIIGLLLDYNYAFNCALRIGSLEIVKYVLECQKQSKLVNPDGFTYQIDYIVSHDADNAEILNYLELVQYAVENSGGTKFSMPLSTVALFLHHPNPEAWRFLWIVEVNRSRFEWVFGNLAFGPEKLMMAAATCSFDIITRVNELLGSLRKPCHVWLKTFKRNINLDTYVWLTQNKITQQAGYRHFGTTILQRLVNIIDMCHRLEYSINNSLEYNSSIHDYGHDVVWNGVSIKTCKERAQQLLSHIVRNKDFFNYYTSNCTTAGYIYIPLTTSLVEDEEKKRDPSFETTMDLIVKFIAYRDRLLQFFISQTYKYYCHKTNGA</sequence>
<dbReference type="SUPFAM" id="SSF48403">
    <property type="entry name" value="Ankyrin repeat"/>
    <property type="match status" value="1"/>
</dbReference>
<reference evidence="2" key="1">
    <citation type="journal article" date="2011" name="Genome Res.">
        <title>Phylogeny-wide analysis of social amoeba genomes highlights ancient origins for complex intercellular communication.</title>
        <authorList>
            <person name="Heidel A.J."/>
            <person name="Lawal H.M."/>
            <person name="Felder M."/>
            <person name="Schilde C."/>
            <person name="Helps N.R."/>
            <person name="Tunggal B."/>
            <person name="Rivero F."/>
            <person name="John U."/>
            <person name="Schleicher M."/>
            <person name="Eichinger L."/>
            <person name="Platzer M."/>
            <person name="Noegel A.A."/>
            <person name="Schaap P."/>
            <person name="Gloeckner G."/>
        </authorList>
    </citation>
    <scope>NUCLEOTIDE SEQUENCE [LARGE SCALE GENOMIC DNA]</scope>
    <source>
        <strain evidence="2">SH3</strain>
    </source>
</reference>
<dbReference type="EMBL" id="GL883028">
    <property type="protein sequence ID" value="EGG14680.1"/>
    <property type="molecule type" value="Genomic_DNA"/>
</dbReference>
<evidence type="ECO:0000313" key="2">
    <source>
        <dbReference type="Proteomes" id="UP000007797"/>
    </source>
</evidence>
<dbReference type="RefSeq" id="XP_004351188.1">
    <property type="nucleotide sequence ID" value="XM_004351136.1"/>
</dbReference>
<evidence type="ECO:0008006" key="3">
    <source>
        <dbReference type="Google" id="ProtNLM"/>
    </source>
</evidence>
<name>F4QBU2_CACFS</name>
<dbReference type="KEGG" id="dfa:DFA_10938"/>